<dbReference type="InterPro" id="IPR039420">
    <property type="entry name" value="WalR-like"/>
</dbReference>
<dbReference type="PANTHER" id="PTHR48111:SF36">
    <property type="entry name" value="TRANSCRIPTIONAL REGULATORY PROTEIN CUTR"/>
    <property type="match status" value="1"/>
</dbReference>
<proteinExistence type="predicted"/>
<gene>
    <name evidence="6" type="ordered locus">Psefu_0806</name>
</gene>
<name>F6A8V6_PSEF1</name>
<keyword evidence="2" id="KW-0597">Phosphoprotein</keyword>
<dbReference type="Gene3D" id="1.10.10.10">
    <property type="entry name" value="Winged helix-like DNA-binding domain superfamily/Winged helix DNA-binding domain"/>
    <property type="match status" value="1"/>
</dbReference>
<dbReference type="Pfam" id="PF00072">
    <property type="entry name" value="Response_reg"/>
    <property type="match status" value="1"/>
</dbReference>
<dbReference type="PROSITE" id="PS50110">
    <property type="entry name" value="RESPONSE_REGULATORY"/>
    <property type="match status" value="1"/>
</dbReference>
<feature type="DNA-binding region" description="OmpR/PhoB-type" evidence="3">
    <location>
        <begin position="135"/>
        <end position="233"/>
    </location>
</feature>
<dbReference type="SUPFAM" id="SSF52172">
    <property type="entry name" value="CheY-like"/>
    <property type="match status" value="1"/>
</dbReference>
<feature type="domain" description="OmpR/PhoB-type" evidence="5">
    <location>
        <begin position="135"/>
        <end position="233"/>
    </location>
</feature>
<dbReference type="GO" id="GO:0032993">
    <property type="term" value="C:protein-DNA complex"/>
    <property type="evidence" value="ECO:0007669"/>
    <property type="project" value="TreeGrafter"/>
</dbReference>
<dbReference type="Pfam" id="PF00486">
    <property type="entry name" value="Trans_reg_C"/>
    <property type="match status" value="1"/>
</dbReference>
<dbReference type="InterPro" id="IPR001789">
    <property type="entry name" value="Sig_transdc_resp-reg_receiver"/>
</dbReference>
<dbReference type="SMART" id="SM00862">
    <property type="entry name" value="Trans_reg_C"/>
    <property type="match status" value="1"/>
</dbReference>
<protein>
    <submittedName>
        <fullName evidence="6">Two component transcriptional regulator, winged helix family</fullName>
    </submittedName>
</protein>
<dbReference type="GO" id="GO:0000976">
    <property type="term" value="F:transcription cis-regulatory region binding"/>
    <property type="evidence" value="ECO:0007669"/>
    <property type="project" value="TreeGrafter"/>
</dbReference>
<evidence type="ECO:0000256" key="3">
    <source>
        <dbReference type="PROSITE-ProRule" id="PRU01091"/>
    </source>
</evidence>
<evidence type="ECO:0000256" key="1">
    <source>
        <dbReference type="ARBA" id="ARBA00023125"/>
    </source>
</evidence>
<dbReference type="Proteomes" id="UP000000686">
    <property type="component" value="Chromosome"/>
</dbReference>
<dbReference type="eggNOG" id="COG0745">
    <property type="taxonomic scope" value="Bacteria"/>
</dbReference>
<evidence type="ECO:0000256" key="2">
    <source>
        <dbReference type="PROSITE-ProRule" id="PRU00169"/>
    </source>
</evidence>
<dbReference type="EMBL" id="CP002727">
    <property type="protein sequence ID" value="AEF20784.1"/>
    <property type="molecule type" value="Genomic_DNA"/>
</dbReference>
<dbReference type="PANTHER" id="PTHR48111">
    <property type="entry name" value="REGULATOR OF RPOS"/>
    <property type="match status" value="1"/>
</dbReference>
<dbReference type="GO" id="GO:0006355">
    <property type="term" value="P:regulation of DNA-templated transcription"/>
    <property type="evidence" value="ECO:0007669"/>
    <property type="project" value="InterPro"/>
</dbReference>
<dbReference type="InterPro" id="IPR011006">
    <property type="entry name" value="CheY-like_superfamily"/>
</dbReference>
<dbReference type="GO" id="GO:0000156">
    <property type="term" value="F:phosphorelay response regulator activity"/>
    <property type="evidence" value="ECO:0007669"/>
    <property type="project" value="TreeGrafter"/>
</dbReference>
<evidence type="ECO:0000259" key="5">
    <source>
        <dbReference type="PROSITE" id="PS51755"/>
    </source>
</evidence>
<dbReference type="STRING" id="743720.Psefu_0806"/>
<dbReference type="InterPro" id="IPR036388">
    <property type="entry name" value="WH-like_DNA-bd_sf"/>
</dbReference>
<dbReference type="CDD" id="cd00383">
    <property type="entry name" value="trans_reg_C"/>
    <property type="match status" value="1"/>
</dbReference>
<dbReference type="InterPro" id="IPR001867">
    <property type="entry name" value="OmpR/PhoB-type_DNA-bd"/>
</dbReference>
<keyword evidence="1 3" id="KW-0238">DNA-binding</keyword>
<dbReference type="AlphaFoldDB" id="F6A8V6"/>
<dbReference type="GO" id="GO:0005829">
    <property type="term" value="C:cytosol"/>
    <property type="evidence" value="ECO:0007669"/>
    <property type="project" value="TreeGrafter"/>
</dbReference>
<organism evidence="6 7">
    <name type="scientific">Pseudomonas fulva (strain 12-X)</name>
    <dbReference type="NCBI Taxonomy" id="743720"/>
    <lineage>
        <taxon>Bacteria</taxon>
        <taxon>Pseudomonadati</taxon>
        <taxon>Pseudomonadota</taxon>
        <taxon>Gammaproteobacteria</taxon>
        <taxon>Pseudomonadales</taxon>
        <taxon>Pseudomonadaceae</taxon>
        <taxon>Pseudomonas</taxon>
    </lineage>
</organism>
<dbReference type="PROSITE" id="PS51755">
    <property type="entry name" value="OMPR_PHOB"/>
    <property type="match status" value="1"/>
</dbReference>
<evidence type="ECO:0000313" key="7">
    <source>
        <dbReference type="Proteomes" id="UP000000686"/>
    </source>
</evidence>
<keyword evidence="7" id="KW-1185">Reference proteome</keyword>
<dbReference type="SMART" id="SM00448">
    <property type="entry name" value="REC"/>
    <property type="match status" value="1"/>
</dbReference>
<dbReference type="HOGENOM" id="CLU_000445_30_1_6"/>
<sequence>MCSSDKPRYTTLRILLVEDDLPMAQALQEALGRHGLLVDCVHSLAAAGATLRLNVHDLLILDRGLPDGDGVGFIATARRLCPALPIVLLTARGEIAERVDGLDGGADDYLVKPVAVDELLARVRAIARRPAAMILPTATLGALSFDFSAREAIVDGQALPLPRRQLLILEALIYRQGRTVLRENLHEAVYGLADEIQSNALDAHVSRLRRALKDAEAGVEIAVIRGVGYLLKESR</sequence>
<accession>F6A8V6</accession>
<feature type="domain" description="Response regulatory" evidence="4">
    <location>
        <begin position="13"/>
        <end position="127"/>
    </location>
</feature>
<feature type="modified residue" description="4-aspartylphosphate" evidence="2">
    <location>
        <position position="62"/>
    </location>
</feature>
<reference evidence="6 7" key="1">
    <citation type="submission" date="2011-04" db="EMBL/GenBank/DDBJ databases">
        <title>Complete sequence of Pseudomonas fulva 12-X.</title>
        <authorList>
            <consortium name="US DOE Joint Genome Institute"/>
            <person name="Lucas S."/>
            <person name="Han J."/>
            <person name="Lapidus A."/>
            <person name="Cheng J.-F."/>
            <person name="Goodwin L."/>
            <person name="Pitluck S."/>
            <person name="Peters L."/>
            <person name="Mikhailova N."/>
            <person name="Pagani I."/>
            <person name="Davenport K."/>
            <person name="Han C."/>
            <person name="Tapia R."/>
            <person name="Land M."/>
            <person name="Hauser L."/>
            <person name="Kyrpides N."/>
            <person name="Ivanova N."/>
            <person name="Pagani I."/>
            <person name="Lcollab F.I."/>
            <person name="Woyke T."/>
        </authorList>
    </citation>
    <scope>NUCLEOTIDE SEQUENCE [LARGE SCALE GENOMIC DNA]</scope>
    <source>
        <strain evidence="7">12-X</strain>
    </source>
</reference>
<evidence type="ECO:0000259" key="4">
    <source>
        <dbReference type="PROSITE" id="PS50110"/>
    </source>
</evidence>
<evidence type="ECO:0000313" key="6">
    <source>
        <dbReference type="EMBL" id="AEF20784.1"/>
    </source>
</evidence>
<dbReference type="KEGG" id="pfv:Psefu_0806"/>
<dbReference type="Gene3D" id="3.40.50.2300">
    <property type="match status" value="1"/>
</dbReference>